<proteinExistence type="predicted"/>
<dbReference type="Pfam" id="PF09639">
    <property type="entry name" value="YjcQ"/>
    <property type="match status" value="1"/>
</dbReference>
<evidence type="ECO:0000313" key="2">
    <source>
        <dbReference type="Proteomes" id="UP000002975"/>
    </source>
</evidence>
<dbReference type="Proteomes" id="UP000002975">
    <property type="component" value="Unassembled WGS sequence"/>
</dbReference>
<dbReference type="InterPro" id="IPR036388">
    <property type="entry name" value="WH-like_DNA-bd_sf"/>
</dbReference>
<dbReference type="BioCyc" id="FSP469605-HMP:GTSP-1660-MONOMER"/>
<dbReference type="InterPro" id="IPR018597">
    <property type="entry name" value="Phage_Tuc2009_YjcQ"/>
</dbReference>
<dbReference type="OrthoDB" id="1867478at2"/>
<dbReference type="HOGENOM" id="CLU_153916_0_0_0"/>
<gene>
    <name evidence="1" type="ORF">FSBG_01617</name>
</gene>
<dbReference type="RefSeq" id="WP_008802180.1">
    <property type="nucleotide sequence ID" value="NZ_GG657974.1"/>
</dbReference>
<keyword evidence="2" id="KW-1185">Reference proteome</keyword>
<reference evidence="1 2" key="1">
    <citation type="submission" date="2009-02" db="EMBL/GenBank/DDBJ databases">
        <title>The Genome Sequence of Fusobacterium sp. 3_1_5R.</title>
        <authorList>
            <consortium name="The Broad Institute Genome Sequencing Platform"/>
            <person name="Ward D."/>
            <person name="Young S.K."/>
            <person name="Kodira C.D."/>
            <person name="Zeng Q."/>
            <person name="Koehrsen M."/>
            <person name="Alvarado L."/>
            <person name="Berlin A."/>
            <person name="Borenstein D."/>
            <person name="Chen Z."/>
            <person name="Engels R."/>
            <person name="Freedman E."/>
            <person name="Gellesch M."/>
            <person name="Goldberg J."/>
            <person name="Griggs A."/>
            <person name="Gujja S."/>
            <person name="Heiman D."/>
            <person name="Hepburn T."/>
            <person name="Howarth C."/>
            <person name="Jen D."/>
            <person name="Larson L."/>
            <person name="Lewis B."/>
            <person name="Mehta T."/>
            <person name="Park D."/>
            <person name="Pearson M."/>
            <person name="Roberts A."/>
            <person name="Saif S."/>
            <person name="Shea T."/>
            <person name="Shenoy N."/>
            <person name="Sisk P."/>
            <person name="Stolte C."/>
            <person name="Sykes S."/>
            <person name="Walk T."/>
            <person name="White J."/>
            <person name="Yandava C."/>
            <person name="Allen-Vercoe E."/>
            <person name="Strauss J."/>
            <person name="Ambrose C."/>
            <person name="Lander E."/>
            <person name="Nusbaum C."/>
            <person name="Galagan J."/>
            <person name="Birren B."/>
        </authorList>
    </citation>
    <scope>NUCLEOTIDE SEQUENCE [LARGE SCALE GENOMIC DNA]</scope>
    <source>
        <strain evidence="1 2">3_1_5R</strain>
    </source>
</reference>
<accession>E5BHZ7</accession>
<dbReference type="AlphaFoldDB" id="E5BHZ7"/>
<dbReference type="EMBL" id="GG657974">
    <property type="protein sequence ID" value="EFS22120.1"/>
    <property type="molecule type" value="Genomic_DNA"/>
</dbReference>
<dbReference type="Gene3D" id="1.10.10.10">
    <property type="entry name" value="Winged helix-like DNA-binding domain superfamily/Winged helix DNA-binding domain"/>
    <property type="match status" value="1"/>
</dbReference>
<evidence type="ECO:0000313" key="1">
    <source>
        <dbReference type="EMBL" id="EFS22120.1"/>
    </source>
</evidence>
<protein>
    <submittedName>
        <fullName evidence="1">YjcQ protein</fullName>
    </submittedName>
</protein>
<dbReference type="SUPFAM" id="SSF46785">
    <property type="entry name" value="Winged helix' DNA-binding domain"/>
    <property type="match status" value="1"/>
</dbReference>
<sequence length="114" mass="13337">MNKYSKTIYKILRTIDYCYSKKIMIKFDLEKLGLSQHELGLYLHNLVEAGYIGGIIISQAFGQTHFEKYRAHEYAYITLSGMMFLEENSEMKNFYKTITEIRDWFCAIAPIAGI</sequence>
<dbReference type="InterPro" id="IPR036390">
    <property type="entry name" value="WH_DNA-bd_sf"/>
</dbReference>
<organism evidence="1 2">
    <name type="scientific">Fusobacterium gonidiaformans 3-1-5R</name>
    <dbReference type="NCBI Taxonomy" id="469605"/>
    <lineage>
        <taxon>Bacteria</taxon>
        <taxon>Fusobacteriati</taxon>
        <taxon>Fusobacteriota</taxon>
        <taxon>Fusobacteriia</taxon>
        <taxon>Fusobacteriales</taxon>
        <taxon>Fusobacteriaceae</taxon>
        <taxon>Fusobacterium</taxon>
    </lineage>
</organism>
<name>E5BHZ7_9FUSO</name>